<evidence type="ECO:0000313" key="3">
    <source>
        <dbReference type="Proteomes" id="UP000481858"/>
    </source>
</evidence>
<name>A0A7C8N2Q4_9PEZI</name>
<keyword evidence="3" id="KW-1185">Reference proteome</keyword>
<feature type="region of interest" description="Disordered" evidence="1">
    <location>
        <begin position="57"/>
        <end position="138"/>
    </location>
</feature>
<dbReference type="InParanoid" id="A0A7C8N2Q4"/>
<dbReference type="EMBL" id="WUBL01000124">
    <property type="protein sequence ID" value="KAF2965137.1"/>
    <property type="molecule type" value="Genomic_DNA"/>
</dbReference>
<accession>A0A7C8N2Q4</accession>
<proteinExistence type="predicted"/>
<gene>
    <name evidence="2" type="ORF">GQX73_g8425</name>
</gene>
<evidence type="ECO:0000313" key="2">
    <source>
        <dbReference type="EMBL" id="KAF2965137.1"/>
    </source>
</evidence>
<feature type="compositionally biased region" description="Basic and acidic residues" evidence="1">
    <location>
        <begin position="118"/>
        <end position="138"/>
    </location>
</feature>
<comment type="caution">
    <text evidence="2">The sequence shown here is derived from an EMBL/GenBank/DDBJ whole genome shotgun (WGS) entry which is preliminary data.</text>
</comment>
<dbReference type="OrthoDB" id="5243030at2759"/>
<feature type="compositionally biased region" description="Low complexity" evidence="1">
    <location>
        <begin position="57"/>
        <end position="70"/>
    </location>
</feature>
<protein>
    <submittedName>
        <fullName evidence="2">Uncharacterized protein</fullName>
    </submittedName>
</protein>
<dbReference type="AlphaFoldDB" id="A0A7C8N2Q4"/>
<dbReference type="Proteomes" id="UP000481858">
    <property type="component" value="Unassembled WGS sequence"/>
</dbReference>
<feature type="region of interest" description="Disordered" evidence="1">
    <location>
        <begin position="1"/>
        <end position="34"/>
    </location>
</feature>
<organism evidence="2 3">
    <name type="scientific">Xylaria multiplex</name>
    <dbReference type="NCBI Taxonomy" id="323545"/>
    <lineage>
        <taxon>Eukaryota</taxon>
        <taxon>Fungi</taxon>
        <taxon>Dikarya</taxon>
        <taxon>Ascomycota</taxon>
        <taxon>Pezizomycotina</taxon>
        <taxon>Sordariomycetes</taxon>
        <taxon>Xylariomycetidae</taxon>
        <taxon>Xylariales</taxon>
        <taxon>Xylariaceae</taxon>
        <taxon>Xylaria</taxon>
    </lineage>
</organism>
<feature type="compositionally biased region" description="Basic and acidic residues" evidence="1">
    <location>
        <begin position="80"/>
        <end position="107"/>
    </location>
</feature>
<reference evidence="2 3" key="1">
    <citation type="submission" date="2019-12" db="EMBL/GenBank/DDBJ databases">
        <title>Draft genome sequence of the ascomycete Xylaria multiplex DSM 110363.</title>
        <authorList>
            <person name="Buettner E."/>
            <person name="Kellner H."/>
        </authorList>
    </citation>
    <scope>NUCLEOTIDE SEQUENCE [LARGE SCALE GENOMIC DNA]</scope>
    <source>
        <strain evidence="2 3">DSM 110363</strain>
    </source>
</reference>
<evidence type="ECO:0000256" key="1">
    <source>
        <dbReference type="SAM" id="MobiDB-lite"/>
    </source>
</evidence>
<sequence>MQSFIRSSGRVVSRIPRRSYATSRPTLPEGSGNKPYMIAALVGIPALVYFMIPSRPAPSGASTAAGTTRRPNLDPAAAKRAREERELEHHGERKYMHPEHRNPEDYKVPFGQIHKAKRVDEAPDGRNHQSLSERARVY</sequence>